<organism evidence="2 3">
    <name type="scientific">Paenibacillus shunpengii</name>
    <dbReference type="NCBI Taxonomy" id="2054424"/>
    <lineage>
        <taxon>Bacteria</taxon>
        <taxon>Bacillati</taxon>
        <taxon>Bacillota</taxon>
        <taxon>Bacilli</taxon>
        <taxon>Bacillales</taxon>
        <taxon>Paenibacillaceae</taxon>
        <taxon>Paenibacillus</taxon>
    </lineage>
</organism>
<comment type="caution">
    <text evidence="2">The sequence shown here is derived from an EMBL/GenBank/DDBJ whole genome shotgun (WGS) entry which is preliminary data.</text>
</comment>
<dbReference type="Pfam" id="PF09860">
    <property type="entry name" value="DUF2087"/>
    <property type="match status" value="1"/>
</dbReference>
<sequence length="33" mass="4051">MPWEQVYVSVRRKMIEHGFMDRTDDCSLYWITG</sequence>
<proteinExistence type="predicted"/>
<evidence type="ECO:0000259" key="1">
    <source>
        <dbReference type="Pfam" id="PF09860"/>
    </source>
</evidence>
<feature type="domain" description="DUF2087" evidence="1">
    <location>
        <begin position="7"/>
        <end position="30"/>
    </location>
</feature>
<name>A0ABW5SNQ6_9BACL</name>
<accession>A0ABW5SNQ6</accession>
<keyword evidence="3" id="KW-1185">Reference proteome</keyword>
<evidence type="ECO:0000313" key="2">
    <source>
        <dbReference type="EMBL" id="MFD2700898.1"/>
    </source>
</evidence>
<gene>
    <name evidence="2" type="ORF">ACFSVM_10500</name>
</gene>
<dbReference type="EMBL" id="JBHUMJ010000002">
    <property type="protein sequence ID" value="MFD2700898.1"/>
    <property type="molecule type" value="Genomic_DNA"/>
</dbReference>
<protein>
    <submittedName>
        <fullName evidence="2">DUF2087 domain-containing protein</fullName>
    </submittedName>
</protein>
<dbReference type="InterPro" id="IPR018656">
    <property type="entry name" value="DUF2087"/>
</dbReference>
<dbReference type="RefSeq" id="WP_076313976.1">
    <property type="nucleotide sequence ID" value="NZ_JBHUMJ010000002.1"/>
</dbReference>
<dbReference type="Proteomes" id="UP001597540">
    <property type="component" value="Unassembled WGS sequence"/>
</dbReference>
<reference evidence="3" key="1">
    <citation type="journal article" date="2019" name="Int. J. Syst. Evol. Microbiol.">
        <title>The Global Catalogue of Microorganisms (GCM) 10K type strain sequencing project: providing services to taxonomists for standard genome sequencing and annotation.</title>
        <authorList>
            <consortium name="The Broad Institute Genomics Platform"/>
            <consortium name="The Broad Institute Genome Sequencing Center for Infectious Disease"/>
            <person name="Wu L."/>
            <person name="Ma J."/>
        </authorList>
    </citation>
    <scope>NUCLEOTIDE SEQUENCE [LARGE SCALE GENOMIC DNA]</scope>
    <source>
        <strain evidence="3">KCTC 33849</strain>
    </source>
</reference>
<evidence type="ECO:0000313" key="3">
    <source>
        <dbReference type="Proteomes" id="UP001597540"/>
    </source>
</evidence>